<dbReference type="AlphaFoldDB" id="B0B4Z6"/>
<dbReference type="SUPFAM" id="SSF53448">
    <property type="entry name" value="Nucleotide-diphospho-sugar transferases"/>
    <property type="match status" value="1"/>
</dbReference>
<dbReference type="OMA" id="QVSGACH"/>
<name>B0B4Z6_STRCU</name>
<dbReference type="GO" id="GO:0016740">
    <property type="term" value="F:transferase activity"/>
    <property type="evidence" value="ECO:0007669"/>
    <property type="project" value="UniProtKB-KW"/>
</dbReference>
<organism evidence="3">
    <name type="scientific">Streptomyces collinus</name>
    <dbReference type="NCBI Taxonomy" id="42684"/>
    <lineage>
        <taxon>Bacteria</taxon>
        <taxon>Bacillati</taxon>
        <taxon>Actinomycetota</taxon>
        <taxon>Actinomycetes</taxon>
        <taxon>Kitasatosporales</taxon>
        <taxon>Streptomycetaceae</taxon>
        <taxon>Streptomyces</taxon>
    </lineage>
</organism>
<keyword evidence="1" id="KW-0812">Transmembrane</keyword>
<evidence type="ECO:0000256" key="1">
    <source>
        <dbReference type="SAM" id="Phobius"/>
    </source>
</evidence>
<dbReference type="InterPro" id="IPR001173">
    <property type="entry name" value="Glyco_trans_2-like"/>
</dbReference>
<protein>
    <submittedName>
        <fullName evidence="3">Putative glycosyltransferase</fullName>
    </submittedName>
</protein>
<keyword evidence="3" id="KW-0808">Transferase</keyword>
<dbReference type="Gene3D" id="3.90.550.10">
    <property type="entry name" value="Spore Coat Polysaccharide Biosynthesis Protein SpsA, Chain A"/>
    <property type="match status" value="1"/>
</dbReference>
<feature type="transmembrane region" description="Helical" evidence="1">
    <location>
        <begin position="345"/>
        <end position="369"/>
    </location>
</feature>
<sequence length="400" mass="45191">MSLNPWIGLAISVLTLPLLFTLVDMVGSVRARNARADYAPPTPVEDFEVLVPIYGSVRYLENVDFLRTYGSRVLLCTTTTETDEFNRELDAIAQANGFRVFRGEVSRPSEGRSGKRQTGGTIRDRVVRDALEWVRAEWVVCLDADTTTVRPLSELVGALAVRKLDLASIRLVPMNTRRLLGRIQAHEYRLAMQLRRVVPWLVSGACHAARTEAHRQIMRRHSLFFQGNDVELGILANALGYRVGHVPFEVPTIVPDNFKPWWRQRLAWAGGEVRLYIVNFRFARRHPLVWAYGAATVLLAPLRWITAAELVNDLGCTMSTAVLGVVMLAYLLLAFYVHWNTRDSVIWLMPLYGAVSSLLISPLGILWYVKMARADRNAGIIRPRRPHRAQEPAQSGTQRL</sequence>
<feature type="transmembrane region" description="Helical" evidence="1">
    <location>
        <begin position="288"/>
        <end position="306"/>
    </location>
</feature>
<feature type="transmembrane region" description="Helical" evidence="1">
    <location>
        <begin position="318"/>
        <end position="339"/>
    </location>
</feature>
<feature type="domain" description="Glycosyltransferase 2-like" evidence="2">
    <location>
        <begin position="138"/>
        <end position="333"/>
    </location>
</feature>
<dbReference type="InterPro" id="IPR029044">
    <property type="entry name" value="Nucleotide-diphossugar_trans"/>
</dbReference>
<accession>B0B4Z6</accession>
<gene>
    <name evidence="3" type="ORF">orf_L5</name>
</gene>
<reference evidence="3" key="1">
    <citation type="journal article" date="2008" name="Chem. Biol.">
        <title>Molecular Analysis of the Kirromycin Biosynthetic Gene Cluster Revealed beta-Alanine as Precursor of the Pyridone Moiety.</title>
        <authorList>
            <person name="Weber T."/>
            <person name="Laiple K.J."/>
            <person name="Pross E.K."/>
            <person name="Textor A."/>
            <person name="Grond S."/>
            <person name="Welzel K."/>
            <person name="Pelzer S."/>
            <person name="Vente A."/>
            <person name="Wohlleben W."/>
        </authorList>
    </citation>
    <scope>NUCLEOTIDE SEQUENCE</scope>
    <source>
        <strain evidence="3">Tu 365</strain>
    </source>
</reference>
<dbReference type="EMBL" id="AM746336">
    <property type="protein sequence ID" value="CAN89625.1"/>
    <property type="molecule type" value="Genomic_DNA"/>
</dbReference>
<keyword evidence="1" id="KW-1133">Transmembrane helix</keyword>
<evidence type="ECO:0000313" key="3">
    <source>
        <dbReference type="EMBL" id="CAN89625.1"/>
    </source>
</evidence>
<evidence type="ECO:0000259" key="2">
    <source>
        <dbReference type="Pfam" id="PF13632"/>
    </source>
</evidence>
<proteinExistence type="predicted"/>
<dbReference type="Pfam" id="PF13632">
    <property type="entry name" value="Glyco_trans_2_3"/>
    <property type="match status" value="1"/>
</dbReference>
<keyword evidence="1" id="KW-0472">Membrane</keyword>